<dbReference type="OrthoDB" id="9767044at2"/>
<dbReference type="InterPro" id="IPR049939">
    <property type="entry name" value="NifE-like"/>
</dbReference>
<dbReference type="Proteomes" id="UP000037267">
    <property type="component" value="Unassembled WGS sequence"/>
</dbReference>
<organism evidence="2 3">
    <name type="scientific">Gottschalkia purinilytica</name>
    <name type="common">Clostridium purinilyticum</name>
    <dbReference type="NCBI Taxonomy" id="1503"/>
    <lineage>
        <taxon>Bacteria</taxon>
        <taxon>Bacillati</taxon>
        <taxon>Bacillota</taxon>
        <taxon>Tissierellia</taxon>
        <taxon>Tissierellales</taxon>
        <taxon>Gottschalkiaceae</taxon>
        <taxon>Gottschalkia</taxon>
    </lineage>
</organism>
<dbReference type="AlphaFoldDB" id="A0A0L0WAX3"/>
<evidence type="ECO:0000313" key="2">
    <source>
        <dbReference type="EMBL" id="KNF08643.1"/>
    </source>
</evidence>
<evidence type="ECO:0000259" key="1">
    <source>
        <dbReference type="Pfam" id="PF00148"/>
    </source>
</evidence>
<accession>A0A0L0WAX3</accession>
<dbReference type="SUPFAM" id="SSF53807">
    <property type="entry name" value="Helical backbone' metal receptor"/>
    <property type="match status" value="1"/>
</dbReference>
<dbReference type="RefSeq" id="WP_050355158.1">
    <property type="nucleotide sequence ID" value="NZ_LGSS01000006.1"/>
</dbReference>
<evidence type="ECO:0000313" key="3">
    <source>
        <dbReference type="Proteomes" id="UP000037267"/>
    </source>
</evidence>
<dbReference type="PANTHER" id="PTHR42956:SF1">
    <property type="entry name" value="NITROGENASE IRON-MOLYBDENUM COFACTOR BIOSYNTHESIS PROTEIN NIFE"/>
    <property type="match status" value="1"/>
</dbReference>
<dbReference type="Pfam" id="PF00148">
    <property type="entry name" value="Oxidored_nitro"/>
    <property type="match status" value="1"/>
</dbReference>
<dbReference type="GO" id="GO:0016163">
    <property type="term" value="F:nitrogenase activity"/>
    <property type="evidence" value="ECO:0007669"/>
    <property type="project" value="UniProtKB-EC"/>
</dbReference>
<keyword evidence="3" id="KW-1185">Reference proteome</keyword>
<proteinExistence type="predicted"/>
<reference evidence="3" key="1">
    <citation type="submission" date="2015-07" db="EMBL/GenBank/DDBJ databases">
        <title>Draft genome sequence of the purine-degrading Gottschalkia purinilyticum DSM 1384 (formerly Clostridium purinilyticum).</title>
        <authorList>
            <person name="Poehlein A."/>
            <person name="Schiel-Bengelsdorf B."/>
            <person name="Bengelsdorf F.R."/>
            <person name="Daniel R."/>
            <person name="Duerre P."/>
        </authorList>
    </citation>
    <scope>NUCLEOTIDE SEQUENCE [LARGE SCALE GENOMIC DNA]</scope>
    <source>
        <strain evidence="3">DSM 1384</strain>
    </source>
</reference>
<gene>
    <name evidence="2" type="ORF">CLPU_6c01290</name>
</gene>
<dbReference type="PATRIC" id="fig|1503.3.peg.2928"/>
<protein>
    <submittedName>
        <fullName evidence="2">Oxidoreductase/nitrogenase component 1</fullName>
        <ecNumber evidence="2">1.18.6.1</ecNumber>
    </submittedName>
</protein>
<dbReference type="Gene3D" id="3.40.50.1980">
    <property type="entry name" value="Nitrogenase molybdenum iron protein domain"/>
    <property type="match status" value="3"/>
</dbReference>
<dbReference type="PANTHER" id="PTHR42956">
    <property type="entry name" value="NITROGENASE IRON-MOLYBDENUM COFACTOR BIOSYNTHESIS PROTEIN NIFE"/>
    <property type="match status" value="1"/>
</dbReference>
<dbReference type="InterPro" id="IPR000510">
    <property type="entry name" value="Nase/OxRdtase_comp1"/>
</dbReference>
<comment type="caution">
    <text evidence="2">The sequence shown here is derived from an EMBL/GenBank/DDBJ whole genome shotgun (WGS) entry which is preliminary data.</text>
</comment>
<name>A0A0L0WAX3_GOTPU</name>
<dbReference type="EC" id="1.18.6.1" evidence="2"/>
<keyword evidence="2" id="KW-0560">Oxidoreductase</keyword>
<sequence>MSKFIDRPRYVCALGGALATIRALPRVVPILHAAAGCGGNLTAAINGGAGYVGSGYCSGLALPSTNVFERDIVFGGEERLREQIKNTLKIVDGDIYFVLTACMVDMIGDDTESVVKEFADHSVPVLFAETGGFSGNSYKGYDIILETLFRNFVEKTDEKEQKTINLWGVVPIQDVFWKGNLRVLKSLINKLGFKVNTFFGEDETLEDLKQSSKAVLNVVVSDTFGIEAAKAFEEVHGVPYITTPFPIGEKVTAEFLRTIGKALNIEEILIEDVIDEEKKVYYDYIERIVDIYSDIDLQRYAVVVGDSNYTQGVTRFLADDLGWLPELVVITDTLNDNEQETVLKRFENYESGFEPKVVFDTDTSSIKKHFKSIWPDNNGSRYYDSFSPAFIVGSSFEREFAQKIGAPHLSVTYPISNRLVLDKAYAGYRGALSLVEDIFSTLVANR</sequence>
<dbReference type="EMBL" id="LGSS01000006">
    <property type="protein sequence ID" value="KNF08643.1"/>
    <property type="molecule type" value="Genomic_DNA"/>
</dbReference>
<dbReference type="STRING" id="1503.CLPU_6c01290"/>
<feature type="domain" description="Nitrogenase/oxidoreductase component 1" evidence="1">
    <location>
        <begin position="12"/>
        <end position="442"/>
    </location>
</feature>